<dbReference type="PANTHER" id="PTHR11405:SF53">
    <property type="entry name" value="CARBAMOYL-PHOSPHATE SYNTHASE [AMMONIA], MITOCHONDRIAL"/>
    <property type="match status" value="1"/>
</dbReference>
<keyword evidence="2" id="KW-0055">Arginine biosynthesis</keyword>
<accession>A0ABW5V6U9</accession>
<dbReference type="SUPFAM" id="SSF52335">
    <property type="entry name" value="Methylglyoxal synthase-like"/>
    <property type="match status" value="1"/>
</dbReference>
<dbReference type="RefSeq" id="WP_382394037.1">
    <property type="nucleotide sequence ID" value="NZ_JBHUNA010000022.1"/>
</dbReference>
<feature type="domain" description="ATP-grasp" evidence="12">
    <location>
        <begin position="133"/>
        <end position="327"/>
    </location>
</feature>
<dbReference type="InterPro" id="IPR005479">
    <property type="entry name" value="CPAse_ATP-bd"/>
</dbReference>
<evidence type="ECO:0000256" key="11">
    <source>
        <dbReference type="PROSITE-ProRule" id="PRU00409"/>
    </source>
</evidence>
<evidence type="ECO:0000256" key="9">
    <source>
        <dbReference type="ARBA" id="ARBA00044063"/>
    </source>
</evidence>
<dbReference type="Gene3D" id="3.30.470.20">
    <property type="entry name" value="ATP-grasp fold, B domain"/>
    <property type="match status" value="2"/>
</dbReference>
<dbReference type="Gene3D" id="3.30.1490.20">
    <property type="entry name" value="ATP-grasp fold, A domain"/>
    <property type="match status" value="2"/>
</dbReference>
<dbReference type="SMART" id="SM01209">
    <property type="entry name" value="GARS_A"/>
    <property type="match status" value="1"/>
</dbReference>
<keyword evidence="6 11" id="KW-0547">Nucleotide-binding</keyword>
<dbReference type="EC" id="6.3.4.16" evidence="9"/>
<evidence type="ECO:0000259" key="12">
    <source>
        <dbReference type="PROSITE" id="PS50975"/>
    </source>
</evidence>
<dbReference type="Gene3D" id="3.40.50.1380">
    <property type="entry name" value="Methylglyoxal synthase-like domain"/>
    <property type="match status" value="1"/>
</dbReference>
<dbReference type="InterPro" id="IPR013815">
    <property type="entry name" value="ATP_grasp_subdomain_1"/>
</dbReference>
<evidence type="ECO:0000313" key="13">
    <source>
        <dbReference type="EMBL" id="MFD2761492.1"/>
    </source>
</evidence>
<dbReference type="NCBIfam" id="NF003671">
    <property type="entry name" value="PRK05294.1"/>
    <property type="match status" value="1"/>
</dbReference>
<dbReference type="InterPro" id="IPR011761">
    <property type="entry name" value="ATP-grasp"/>
</dbReference>
<sequence>MPKLEGIHKVLVIGSGPVVIGQAAEFDYSGTQACLALKEEGVEVVLVNNNPATIMTDETTAHHVYLEPLTEASLTAIIQKEKPDGLLPSVAGQTGLNLALALSEAGVLDKYDVSLLGTSLETIQKGEDRDIFKSLMTSIREPVPESLSVTSADAAVRFSKKAGFPIIVRPAYTLGGAGGGVAKNKNELHSIVRRGLDMSPINQVLVEQSVKGWKEFEFEVIRDAAGTCIIVCDMENIDPAGIHTGDSIVTTPAQTLNGEEYQMLRDASCKVIDELGIVGACNIQFAVKPSGGDYVIIEVNPRVSRSSALASKATGYPIATIATKLALGYQLNELTIPGNATALSRLEPSIDYTAVKIPRWPFDKFKKADRLLGTQMKATGEVLALAHSFSEALMKAVRSLDMQTNHFPFLTDWTDETIEKSLTDATDQRLFTVIEAFRRGFGIARVHELTGIQPFFLNEMANLISVEKRLAAADCTAVSKDEWKEVKTLGFSNAFLASLFERKTSVMRNCLEELGIHPGYKTAGANQAGKPFYYSSWNETDEAIPLKGKTIVVLGAGPIRIGQGIEFDYCSVQAVKSLQEQGAHAVVINNNPETVSTDWAIADHLYMEPLTTEDVLSVVKKENADGVMVQFGGQTAINLAQDLHAEGVHVYGTSLASIAASEDREQFYQLLKKLDIPHIPGETVMNGTDAAAAANGIGYPVLVRPSYVIGGKGMTVLQNESELMAYLSELNKSAPDTSSFPLLIDRFIPGREFEIDAVCDGSEVLIPGIFQHVERAGVHSGDSITVFPAPDLTEQQKRQMETYTKSISAELNIKGMINIQFVLSEDEQEMYVLEVNPRSSRTVPIASKTTGVPLIDLATSVQMGEPLNKQSWELGLHKEIPFYAVKMPVFSSSKLPGVDPYLGPEMQSTGEAIGIGSTVKQAMRKACGWSEGTLLKLENGESVYFSLDPSGDGLPVKLVEWLSELGVSILADRTTAEMIRKQGLHAKEMASVSEAQARCADGEFAFVCDTQKQFTLDDHMKLRSEALASGIACFTSMETLQAHLQASFEPAEAPQTIDAYMSAVRHLNKRKEQVV</sequence>
<dbReference type="SUPFAM" id="SSF48108">
    <property type="entry name" value="Carbamoyl phosphate synthetase, large subunit connection domain"/>
    <property type="match status" value="1"/>
</dbReference>
<gene>
    <name evidence="13" type="primary">carB</name>
    <name evidence="13" type="ORF">ACFSUO_10995</name>
</gene>
<dbReference type="NCBIfam" id="NF009455">
    <property type="entry name" value="PRK12815.1"/>
    <property type="match status" value="1"/>
</dbReference>
<evidence type="ECO:0000256" key="8">
    <source>
        <dbReference type="ARBA" id="ARBA00022975"/>
    </source>
</evidence>
<dbReference type="NCBIfam" id="TIGR01369">
    <property type="entry name" value="CPSaseII_lrg"/>
    <property type="match status" value="1"/>
</dbReference>
<evidence type="ECO:0000256" key="6">
    <source>
        <dbReference type="ARBA" id="ARBA00022741"/>
    </source>
</evidence>
<evidence type="ECO:0000256" key="5">
    <source>
        <dbReference type="ARBA" id="ARBA00022737"/>
    </source>
</evidence>
<dbReference type="Proteomes" id="UP001597502">
    <property type="component" value="Unassembled WGS sequence"/>
</dbReference>
<evidence type="ECO:0000256" key="1">
    <source>
        <dbReference type="ARBA" id="ARBA00009799"/>
    </source>
</evidence>
<keyword evidence="5" id="KW-0677">Repeat</keyword>
<name>A0ABW5V6U9_9BACI</name>
<evidence type="ECO:0000256" key="10">
    <source>
        <dbReference type="ARBA" id="ARBA00047359"/>
    </source>
</evidence>
<dbReference type="InterPro" id="IPR016185">
    <property type="entry name" value="PreATP-grasp_dom_sf"/>
</dbReference>
<dbReference type="InterPro" id="IPR011607">
    <property type="entry name" value="MGS-like_dom"/>
</dbReference>
<protein>
    <recommendedName>
        <fullName evidence="9">carbamoyl-phosphate synthase (ammonia)</fullName>
        <ecNumber evidence="9">6.3.4.16</ecNumber>
    </recommendedName>
</protein>
<dbReference type="SMART" id="SM01096">
    <property type="entry name" value="CPSase_L_D3"/>
    <property type="match status" value="1"/>
</dbReference>
<dbReference type="InterPro" id="IPR005480">
    <property type="entry name" value="CPSase_lsu_oligo"/>
</dbReference>
<keyword evidence="8" id="KW-0665">Pyrimidine biosynthesis</keyword>
<dbReference type="Pfam" id="PF25596">
    <property type="entry name" value="CPSase_L_D1"/>
    <property type="match status" value="2"/>
</dbReference>
<dbReference type="SMART" id="SM00851">
    <property type="entry name" value="MGS"/>
    <property type="match status" value="1"/>
</dbReference>
<keyword evidence="7 11" id="KW-0067">ATP-binding</keyword>
<dbReference type="InterPro" id="IPR006275">
    <property type="entry name" value="CPSase_lsu"/>
</dbReference>
<keyword evidence="4" id="KW-0028">Amino-acid biosynthesis</keyword>
<comment type="similarity">
    <text evidence="1">Belongs to the CarB family.</text>
</comment>
<keyword evidence="14" id="KW-1185">Reference proteome</keyword>
<dbReference type="EMBL" id="JBHUNA010000022">
    <property type="protein sequence ID" value="MFD2761492.1"/>
    <property type="molecule type" value="Genomic_DNA"/>
</dbReference>
<dbReference type="PROSITE" id="PS00866">
    <property type="entry name" value="CPSASE_1"/>
    <property type="match status" value="2"/>
</dbReference>
<proteinExistence type="inferred from homology"/>
<dbReference type="PANTHER" id="PTHR11405">
    <property type="entry name" value="CARBAMOYLTRANSFERASE FAMILY MEMBER"/>
    <property type="match status" value="1"/>
</dbReference>
<comment type="catalytic activity">
    <reaction evidence="10">
        <text>hydrogencarbonate + NH4(+) + 2 ATP = carbamoyl phosphate + 2 ADP + phosphate + 2 H(+)</text>
        <dbReference type="Rhea" id="RHEA:18029"/>
        <dbReference type="ChEBI" id="CHEBI:15378"/>
        <dbReference type="ChEBI" id="CHEBI:17544"/>
        <dbReference type="ChEBI" id="CHEBI:28938"/>
        <dbReference type="ChEBI" id="CHEBI:30616"/>
        <dbReference type="ChEBI" id="CHEBI:43474"/>
        <dbReference type="ChEBI" id="CHEBI:58228"/>
        <dbReference type="ChEBI" id="CHEBI:456216"/>
        <dbReference type="EC" id="6.3.4.16"/>
    </reaction>
</comment>
<dbReference type="PRINTS" id="PR00098">
    <property type="entry name" value="CPSASE"/>
</dbReference>
<dbReference type="PROSITE" id="PS00867">
    <property type="entry name" value="CPSASE_2"/>
    <property type="match status" value="2"/>
</dbReference>
<evidence type="ECO:0000313" key="14">
    <source>
        <dbReference type="Proteomes" id="UP001597502"/>
    </source>
</evidence>
<dbReference type="Gene3D" id="1.10.1030.10">
    <property type="entry name" value="Carbamoyl-phosphate synthetase, large subunit oligomerisation domain"/>
    <property type="match status" value="1"/>
</dbReference>
<dbReference type="Pfam" id="PF02786">
    <property type="entry name" value="CPSase_L_D2"/>
    <property type="match status" value="2"/>
</dbReference>
<dbReference type="Gene3D" id="3.40.50.20">
    <property type="match status" value="2"/>
</dbReference>
<keyword evidence="3 13" id="KW-0436">Ligase</keyword>
<comment type="caution">
    <text evidence="13">The sequence shown here is derived from an EMBL/GenBank/DDBJ whole genome shotgun (WGS) entry which is preliminary data.</text>
</comment>
<dbReference type="PROSITE" id="PS50975">
    <property type="entry name" value="ATP_GRASP"/>
    <property type="match status" value="2"/>
</dbReference>
<dbReference type="SUPFAM" id="SSF56059">
    <property type="entry name" value="Glutathione synthetase ATP-binding domain-like"/>
    <property type="match status" value="2"/>
</dbReference>
<reference evidence="14" key="1">
    <citation type="journal article" date="2019" name="Int. J. Syst. Evol. Microbiol.">
        <title>The Global Catalogue of Microorganisms (GCM) 10K type strain sequencing project: providing services to taxonomists for standard genome sequencing and annotation.</title>
        <authorList>
            <consortium name="The Broad Institute Genomics Platform"/>
            <consortium name="The Broad Institute Genome Sequencing Center for Infectious Disease"/>
            <person name="Wu L."/>
            <person name="Ma J."/>
        </authorList>
    </citation>
    <scope>NUCLEOTIDE SEQUENCE [LARGE SCALE GENOMIC DNA]</scope>
    <source>
        <strain evidence="14">TISTR 1535</strain>
    </source>
</reference>
<organism evidence="13 14">
    <name type="scientific">Lentibacillus juripiscarius</name>
    <dbReference type="NCBI Taxonomy" id="257446"/>
    <lineage>
        <taxon>Bacteria</taxon>
        <taxon>Bacillati</taxon>
        <taxon>Bacillota</taxon>
        <taxon>Bacilli</taxon>
        <taxon>Bacillales</taxon>
        <taxon>Bacillaceae</taxon>
        <taxon>Lentibacillus</taxon>
    </lineage>
</organism>
<evidence type="ECO:0000256" key="3">
    <source>
        <dbReference type="ARBA" id="ARBA00022598"/>
    </source>
</evidence>
<dbReference type="GO" id="GO:0004088">
    <property type="term" value="F:carbamoyl-phosphate synthase (glutamine-hydrolyzing) activity"/>
    <property type="evidence" value="ECO:0007669"/>
    <property type="project" value="UniProtKB-EC"/>
</dbReference>
<evidence type="ECO:0000256" key="4">
    <source>
        <dbReference type="ARBA" id="ARBA00022605"/>
    </source>
</evidence>
<dbReference type="InterPro" id="IPR036897">
    <property type="entry name" value="CarbamoylP_synth_lsu_oligo_sf"/>
</dbReference>
<feature type="domain" description="ATP-grasp" evidence="12">
    <location>
        <begin position="668"/>
        <end position="863"/>
    </location>
</feature>
<evidence type="ECO:0000256" key="7">
    <source>
        <dbReference type="ARBA" id="ARBA00022840"/>
    </source>
</evidence>
<dbReference type="SUPFAM" id="SSF52440">
    <property type="entry name" value="PreATP-grasp domain"/>
    <property type="match status" value="2"/>
</dbReference>
<dbReference type="InterPro" id="IPR005483">
    <property type="entry name" value="CPSase_dom"/>
</dbReference>
<dbReference type="InterPro" id="IPR036914">
    <property type="entry name" value="MGS-like_dom_sf"/>
</dbReference>
<dbReference type="Pfam" id="PF02787">
    <property type="entry name" value="CPSase_L_D3"/>
    <property type="match status" value="1"/>
</dbReference>
<evidence type="ECO:0000256" key="2">
    <source>
        <dbReference type="ARBA" id="ARBA00022571"/>
    </source>
</evidence>
<dbReference type="InterPro" id="IPR058047">
    <property type="entry name" value="CPSase_preATP-grasp"/>
</dbReference>